<evidence type="ECO:0000256" key="1">
    <source>
        <dbReference type="SAM" id="MobiDB-lite"/>
    </source>
</evidence>
<accession>A0A6L3VRK7</accession>
<dbReference type="OrthoDB" id="7614910at2"/>
<dbReference type="InterPro" id="IPR018713">
    <property type="entry name" value="MPAB/Lcp_cat_dom"/>
</dbReference>
<dbReference type="Pfam" id="PF09995">
    <property type="entry name" value="MPAB_Lcp_cat"/>
    <property type="match status" value="1"/>
</dbReference>
<dbReference type="InterPro" id="IPR037473">
    <property type="entry name" value="Lcp-like"/>
</dbReference>
<evidence type="ECO:0000259" key="2">
    <source>
        <dbReference type="Pfam" id="PF09995"/>
    </source>
</evidence>
<sequence>MTENRLPHPGWMTRRPWALALRLFAPGDIRATPAQLEAFRAFAAAGDPLADAVAEMMARLPGGTGRRLFEQALRHGVGTLDDPPPELVEFFASVDTVPYWLDPDLLRRGAGVAGRTGLLGLAVVMPCASLYGGYLASRANKTLLRTGELDAMAPRRLAETASWWVDVTTPGGLGRFDAGFTQTLRVRIMHAQVRAALARRADWDREAWDLPVNQVQLTGTLLLFSLVMLLGSRALGLRFSAADRAAALHLWRYVGHLMGVHPDLVPASEADAWRLLWLEAATEFLPDDSSRRLGRALMDAAAPLLLPPALKDSPTARRVLTNYLFSYSRIVLGKRNADHLGAPDSRAYRAAVLGTAAGVFALESVRRLVPGATRLSERAGQRRRTALIRRMVAEQRADRSYGRHDALRSPAAGGGRALGPGAA</sequence>
<feature type="region of interest" description="Disordered" evidence="1">
    <location>
        <begin position="399"/>
        <end position="423"/>
    </location>
</feature>
<reference evidence="3 4" key="1">
    <citation type="submission" date="2019-09" db="EMBL/GenBank/DDBJ databases">
        <title>Actinomadura physcomitrii sp. nov., a novel actinomycete isolated from moss [Physcomitrium sphaericum (Ludw) Fuernr].</title>
        <authorList>
            <person name="Liu C."/>
            <person name="Zhuang X."/>
        </authorList>
    </citation>
    <scope>NUCLEOTIDE SEQUENCE [LARGE SCALE GENOMIC DNA]</scope>
    <source>
        <strain evidence="3 4">CYP1-1B</strain>
    </source>
</reference>
<comment type="caution">
    <text evidence="3">The sequence shown here is derived from an EMBL/GenBank/DDBJ whole genome shotgun (WGS) entry which is preliminary data.</text>
</comment>
<feature type="compositionally biased region" description="Gly residues" evidence="1">
    <location>
        <begin position="412"/>
        <end position="423"/>
    </location>
</feature>
<dbReference type="PANTHER" id="PTHR37539:SF1">
    <property type="entry name" value="ER-BOUND OXYGENASE MPAB_MPAB'_RUBBER OXYGENASE CATALYTIC DOMAIN-CONTAINING PROTEIN"/>
    <property type="match status" value="1"/>
</dbReference>
<gene>
    <name evidence="3" type="ORF">F9B16_34630</name>
</gene>
<dbReference type="RefSeq" id="WP_151544443.1">
    <property type="nucleotide sequence ID" value="NZ_WBMR01000144.1"/>
</dbReference>
<protein>
    <submittedName>
        <fullName evidence="3">DUF2236 domain-containing protein</fullName>
    </submittedName>
</protein>
<evidence type="ECO:0000313" key="3">
    <source>
        <dbReference type="EMBL" id="KAB2370674.1"/>
    </source>
</evidence>
<keyword evidence="4" id="KW-1185">Reference proteome</keyword>
<evidence type="ECO:0000313" key="4">
    <source>
        <dbReference type="Proteomes" id="UP000483004"/>
    </source>
</evidence>
<dbReference type="AlphaFoldDB" id="A0A6L3VRK7"/>
<dbReference type="EMBL" id="WBMR01000144">
    <property type="protein sequence ID" value="KAB2370674.1"/>
    <property type="molecule type" value="Genomic_DNA"/>
</dbReference>
<proteinExistence type="predicted"/>
<dbReference type="PANTHER" id="PTHR37539">
    <property type="entry name" value="SECRETED PROTEIN-RELATED"/>
    <property type="match status" value="1"/>
</dbReference>
<dbReference type="GO" id="GO:0016491">
    <property type="term" value="F:oxidoreductase activity"/>
    <property type="evidence" value="ECO:0007669"/>
    <property type="project" value="InterPro"/>
</dbReference>
<dbReference type="Proteomes" id="UP000483004">
    <property type="component" value="Unassembled WGS sequence"/>
</dbReference>
<organism evidence="3 4">
    <name type="scientific">Actinomadura montaniterrae</name>
    <dbReference type="NCBI Taxonomy" id="1803903"/>
    <lineage>
        <taxon>Bacteria</taxon>
        <taxon>Bacillati</taxon>
        <taxon>Actinomycetota</taxon>
        <taxon>Actinomycetes</taxon>
        <taxon>Streptosporangiales</taxon>
        <taxon>Thermomonosporaceae</taxon>
        <taxon>Actinomadura</taxon>
    </lineage>
</organism>
<name>A0A6L3VRK7_9ACTN</name>
<feature type="domain" description="ER-bound oxygenase mpaB/mpaB'/Rubber oxygenase catalytic" evidence="2">
    <location>
        <begin position="123"/>
        <end position="353"/>
    </location>
</feature>